<name>A0AAV4RE95_CAEEX</name>
<dbReference type="Proteomes" id="UP001054945">
    <property type="component" value="Unassembled WGS sequence"/>
</dbReference>
<protein>
    <submittedName>
        <fullName evidence="2">Uncharacterized protein</fullName>
    </submittedName>
</protein>
<evidence type="ECO:0000256" key="1">
    <source>
        <dbReference type="SAM" id="MobiDB-lite"/>
    </source>
</evidence>
<organism evidence="2 3">
    <name type="scientific">Caerostris extrusa</name>
    <name type="common">Bark spider</name>
    <name type="synonym">Caerostris bankana</name>
    <dbReference type="NCBI Taxonomy" id="172846"/>
    <lineage>
        <taxon>Eukaryota</taxon>
        <taxon>Metazoa</taxon>
        <taxon>Ecdysozoa</taxon>
        <taxon>Arthropoda</taxon>
        <taxon>Chelicerata</taxon>
        <taxon>Arachnida</taxon>
        <taxon>Araneae</taxon>
        <taxon>Araneomorphae</taxon>
        <taxon>Entelegynae</taxon>
        <taxon>Araneoidea</taxon>
        <taxon>Araneidae</taxon>
        <taxon>Caerostris</taxon>
    </lineage>
</organism>
<keyword evidence="3" id="KW-1185">Reference proteome</keyword>
<accession>A0AAV4RE95</accession>
<proteinExistence type="predicted"/>
<feature type="region of interest" description="Disordered" evidence="1">
    <location>
        <begin position="83"/>
        <end position="111"/>
    </location>
</feature>
<comment type="caution">
    <text evidence="2">The sequence shown here is derived from an EMBL/GenBank/DDBJ whole genome shotgun (WGS) entry which is preliminary data.</text>
</comment>
<sequence length="133" mass="15206">MAHKESSSCLCPSDVWPLGRCLATRKRMDRLLVKTAVAFCLRTRNGVTRILDKVRKTEKQNSVCLRVRHSDLAQQSILADSTPRQYATNSLQRRRKIHSSNISSLQKRKKKKANLKDELLLKTKTCGRSSQRA</sequence>
<gene>
    <name evidence="2" type="ORF">CEXT_797181</name>
</gene>
<dbReference type="EMBL" id="BPLR01007695">
    <property type="protein sequence ID" value="GIY18924.1"/>
    <property type="molecule type" value="Genomic_DNA"/>
</dbReference>
<evidence type="ECO:0000313" key="3">
    <source>
        <dbReference type="Proteomes" id="UP001054945"/>
    </source>
</evidence>
<reference evidence="2 3" key="1">
    <citation type="submission" date="2021-06" db="EMBL/GenBank/DDBJ databases">
        <title>Caerostris extrusa draft genome.</title>
        <authorList>
            <person name="Kono N."/>
            <person name="Arakawa K."/>
        </authorList>
    </citation>
    <scope>NUCLEOTIDE SEQUENCE [LARGE SCALE GENOMIC DNA]</scope>
</reference>
<dbReference type="AlphaFoldDB" id="A0AAV4RE95"/>
<evidence type="ECO:0000313" key="2">
    <source>
        <dbReference type="EMBL" id="GIY18924.1"/>
    </source>
</evidence>